<dbReference type="AlphaFoldDB" id="A0A5K7YXE1"/>
<reference evidence="1 2" key="1">
    <citation type="submission" date="2019-11" db="EMBL/GenBank/DDBJ databases">
        <title>Comparative genomics of hydrocarbon-degrading Desulfosarcina strains.</title>
        <authorList>
            <person name="Watanabe M."/>
            <person name="Kojima H."/>
            <person name="Fukui M."/>
        </authorList>
    </citation>
    <scope>NUCLEOTIDE SEQUENCE [LARGE SCALE GENOMIC DNA]</scope>
    <source>
        <strain evidence="1 2">PP31</strain>
    </source>
</reference>
<dbReference type="KEGG" id="dwd:DSCW_06950"/>
<dbReference type="Proteomes" id="UP000427769">
    <property type="component" value="Chromosome"/>
</dbReference>
<gene>
    <name evidence="1" type="ORF">DSCW_06950</name>
</gene>
<organism evidence="1 2">
    <name type="scientific">Desulfosarcina widdelii</name>
    <dbReference type="NCBI Taxonomy" id="947919"/>
    <lineage>
        <taxon>Bacteria</taxon>
        <taxon>Pseudomonadati</taxon>
        <taxon>Thermodesulfobacteriota</taxon>
        <taxon>Desulfobacteria</taxon>
        <taxon>Desulfobacterales</taxon>
        <taxon>Desulfosarcinaceae</taxon>
        <taxon>Desulfosarcina</taxon>
    </lineage>
</organism>
<keyword evidence="2" id="KW-1185">Reference proteome</keyword>
<dbReference type="EMBL" id="AP021875">
    <property type="protein sequence ID" value="BBO73278.1"/>
    <property type="molecule type" value="Genomic_DNA"/>
</dbReference>
<evidence type="ECO:0000313" key="1">
    <source>
        <dbReference type="EMBL" id="BBO73278.1"/>
    </source>
</evidence>
<accession>A0A5K7YXE1</accession>
<sequence length="64" mass="7863">MTGNCCDEVFKKAENELYIGNFLYRFRPFNIFFKRMLFLKSFKSCRHILLPRKNIDIIWPRITE</sequence>
<evidence type="ECO:0000313" key="2">
    <source>
        <dbReference type="Proteomes" id="UP000427769"/>
    </source>
</evidence>
<name>A0A5K7YXE1_9BACT</name>
<protein>
    <submittedName>
        <fullName evidence="1">Uncharacterized protein</fullName>
    </submittedName>
</protein>
<proteinExistence type="predicted"/>